<dbReference type="STRING" id="864069.MicloDRAFT_00027760"/>
<evidence type="ECO:0000256" key="5">
    <source>
        <dbReference type="ARBA" id="ARBA00038306"/>
    </source>
</evidence>
<evidence type="ECO:0000256" key="1">
    <source>
        <dbReference type="ARBA" id="ARBA00004442"/>
    </source>
</evidence>
<dbReference type="Proteomes" id="UP000003947">
    <property type="component" value="Unassembled WGS sequence"/>
</dbReference>
<keyword evidence="3" id="KW-0472">Membrane</keyword>
<dbReference type="SUPFAM" id="SSF56925">
    <property type="entry name" value="OMPA-like"/>
    <property type="match status" value="1"/>
</dbReference>
<dbReference type="NCBIfam" id="TIGR01414">
    <property type="entry name" value="autotrans_barl"/>
    <property type="match status" value="1"/>
</dbReference>
<proteinExistence type="inferred from homology"/>
<accession>I4YQI5</accession>
<dbReference type="InterPro" id="IPR006315">
    <property type="entry name" value="OM_autotransptr_brl_dom"/>
</dbReference>
<dbReference type="InterPro" id="IPR011250">
    <property type="entry name" value="OMP/PagP_B-barrel"/>
</dbReference>
<organism evidence="8 9">
    <name type="scientific">Microvirga lotononidis</name>
    <dbReference type="NCBI Taxonomy" id="864069"/>
    <lineage>
        <taxon>Bacteria</taxon>
        <taxon>Pseudomonadati</taxon>
        <taxon>Pseudomonadota</taxon>
        <taxon>Alphaproteobacteria</taxon>
        <taxon>Hyphomicrobiales</taxon>
        <taxon>Methylobacteriaceae</taxon>
        <taxon>Microvirga</taxon>
    </lineage>
</organism>
<reference evidence="8 9" key="1">
    <citation type="submission" date="2012-02" db="EMBL/GenBank/DDBJ databases">
        <title>Improved High-Quality Draft sequence of Microvirga sp. WSM3557.</title>
        <authorList>
            <consortium name="US DOE Joint Genome Institute"/>
            <person name="Lucas S."/>
            <person name="Han J."/>
            <person name="Lapidus A."/>
            <person name="Cheng J.-F."/>
            <person name="Goodwin L."/>
            <person name="Pitluck S."/>
            <person name="Peters L."/>
            <person name="Zhang X."/>
            <person name="Detter J.C."/>
            <person name="Han C."/>
            <person name="Tapia R."/>
            <person name="Land M."/>
            <person name="Hauser L."/>
            <person name="Kyrpides N."/>
            <person name="Ivanova N."/>
            <person name="Pagani I."/>
            <person name="Brau L."/>
            <person name="Yates R."/>
            <person name="O'Hara G."/>
            <person name="Rui T."/>
            <person name="Howieson J."/>
            <person name="Reeve W."/>
            <person name="Woyke T."/>
        </authorList>
    </citation>
    <scope>NUCLEOTIDE SEQUENCE [LARGE SCALE GENOMIC DNA]</scope>
    <source>
        <strain evidence="8 9">WSM3557</strain>
    </source>
</reference>
<keyword evidence="2 6" id="KW-0732">Signal</keyword>
<gene>
    <name evidence="8" type="ORF">MicloDRAFT_00027760</name>
</gene>
<evidence type="ECO:0000256" key="2">
    <source>
        <dbReference type="ARBA" id="ARBA00022729"/>
    </source>
</evidence>
<evidence type="ECO:0000256" key="3">
    <source>
        <dbReference type="ARBA" id="ARBA00023136"/>
    </source>
</evidence>
<dbReference type="HOGENOM" id="CLU_037100_0_1_5"/>
<dbReference type="Gene3D" id="2.40.160.20">
    <property type="match status" value="1"/>
</dbReference>
<dbReference type="OrthoDB" id="8455142at2"/>
<keyword evidence="9" id="KW-1185">Reference proteome</keyword>
<dbReference type="AlphaFoldDB" id="I4YQI5"/>
<dbReference type="PANTHER" id="PTHR34001:SF3">
    <property type="entry name" value="BLL7405 PROTEIN"/>
    <property type="match status" value="1"/>
</dbReference>
<feature type="signal peptide" evidence="6">
    <location>
        <begin position="1"/>
        <end position="20"/>
    </location>
</feature>
<dbReference type="eggNOG" id="COG3637">
    <property type="taxonomic scope" value="Bacteria"/>
</dbReference>
<dbReference type="EMBL" id="JH660645">
    <property type="protein sequence ID" value="EIM26227.1"/>
    <property type="molecule type" value="Genomic_DNA"/>
</dbReference>
<dbReference type="RefSeq" id="WP_009491997.1">
    <property type="nucleotide sequence ID" value="NZ_CP141049.1"/>
</dbReference>
<dbReference type="PATRIC" id="fig|864069.3.peg.3002"/>
<dbReference type="Pfam" id="PF13505">
    <property type="entry name" value="OMP_b-brl"/>
    <property type="match status" value="1"/>
</dbReference>
<dbReference type="PANTHER" id="PTHR34001">
    <property type="entry name" value="BLL7405 PROTEIN"/>
    <property type="match status" value="1"/>
</dbReference>
<comment type="subcellular location">
    <subcellularLocation>
        <location evidence="1">Cell outer membrane</location>
    </subcellularLocation>
</comment>
<dbReference type="InterPro" id="IPR027385">
    <property type="entry name" value="Beta-barrel_OMP"/>
</dbReference>
<evidence type="ECO:0000313" key="9">
    <source>
        <dbReference type="Proteomes" id="UP000003947"/>
    </source>
</evidence>
<sequence length="253" mass="26505" precursor="true">MKNLLLSATALVALTAAASAADLPSRHTPAPVVTAVPVFTWTGFYVGAQAGYAWGEDETSVFFGGVPVNLGGIATDFNADGFVGGVHAGFNYQIGSFVLGVEGDIEAAGIDGDLTVTSPAFPGASASVQSEINFQGSLRARAGVAFDRALVYITGGLAFANIENTYSATIPAGFGVVPGVYSESFDDTEWGWTLGAGIEYAFTNNLTARVEYRYTKFEDVENNSTALIQGGTAEQDPEFHTVRVGLSYKFGTY</sequence>
<dbReference type="GO" id="GO:0009279">
    <property type="term" value="C:cell outer membrane"/>
    <property type="evidence" value="ECO:0007669"/>
    <property type="project" value="UniProtKB-SubCell"/>
</dbReference>
<name>I4YQI5_9HYPH</name>
<keyword evidence="4" id="KW-0998">Cell outer membrane</keyword>
<evidence type="ECO:0000259" key="7">
    <source>
        <dbReference type="Pfam" id="PF13505"/>
    </source>
</evidence>
<evidence type="ECO:0000256" key="6">
    <source>
        <dbReference type="SAM" id="SignalP"/>
    </source>
</evidence>
<evidence type="ECO:0000256" key="4">
    <source>
        <dbReference type="ARBA" id="ARBA00023237"/>
    </source>
</evidence>
<feature type="domain" description="Outer membrane protein beta-barrel" evidence="7">
    <location>
        <begin position="10"/>
        <end position="250"/>
    </location>
</feature>
<comment type="similarity">
    <text evidence="5">Belongs to the Omp25/RopB family.</text>
</comment>
<dbReference type="InterPro" id="IPR051692">
    <property type="entry name" value="OMP-like"/>
</dbReference>
<protein>
    <submittedName>
        <fullName evidence="8">Outer membrane autotransporter barrel domain-containing protein</fullName>
    </submittedName>
</protein>
<feature type="chain" id="PRO_5003699131" evidence="6">
    <location>
        <begin position="21"/>
        <end position="253"/>
    </location>
</feature>
<evidence type="ECO:0000313" key="8">
    <source>
        <dbReference type="EMBL" id="EIM26227.1"/>
    </source>
</evidence>